<evidence type="ECO:0000256" key="2">
    <source>
        <dbReference type="ARBA" id="ARBA00004922"/>
    </source>
</evidence>
<dbReference type="GO" id="GO:0008610">
    <property type="term" value="P:lipid biosynthetic process"/>
    <property type="evidence" value="ECO:0007669"/>
    <property type="project" value="TreeGrafter"/>
</dbReference>
<feature type="transmembrane region" description="Helical" evidence="11">
    <location>
        <begin position="41"/>
        <end position="66"/>
    </location>
</feature>
<accession>A0A834Y277</accession>
<feature type="transmembrane region" description="Helical" evidence="11">
    <location>
        <begin position="113"/>
        <end position="133"/>
    </location>
</feature>
<feature type="transmembrane region" description="Helical" evidence="11">
    <location>
        <begin position="145"/>
        <end position="168"/>
    </location>
</feature>
<comment type="similarity">
    <text evidence="3 11">Belongs to the dolichyldiphosphatase family.</text>
</comment>
<evidence type="ECO:0000313" key="13">
    <source>
        <dbReference type="EMBL" id="KAF7995694.1"/>
    </source>
</evidence>
<proteinExistence type="inferred from homology"/>
<dbReference type="PANTHER" id="PTHR11247:SF1">
    <property type="entry name" value="DOLICHYLDIPHOSPHATASE 1"/>
    <property type="match status" value="1"/>
</dbReference>
<feature type="transmembrane region" description="Helical" evidence="11">
    <location>
        <begin position="73"/>
        <end position="93"/>
    </location>
</feature>
<keyword evidence="5 11" id="KW-0378">Hydrolase</keyword>
<feature type="transmembrane region" description="Helical" evidence="11">
    <location>
        <begin position="188"/>
        <end position="208"/>
    </location>
</feature>
<dbReference type="GO" id="GO:0047874">
    <property type="term" value="F:dolichyldiphosphatase activity"/>
    <property type="evidence" value="ECO:0007669"/>
    <property type="project" value="UniProtKB-UniRule"/>
</dbReference>
<dbReference type="InterPro" id="IPR039667">
    <property type="entry name" value="Dolichyldiphosphatase_PAP2"/>
</dbReference>
<dbReference type="InterPro" id="IPR036938">
    <property type="entry name" value="PAP2/HPO_sf"/>
</dbReference>
<evidence type="ECO:0000256" key="8">
    <source>
        <dbReference type="ARBA" id="ARBA00023136"/>
    </source>
</evidence>
<dbReference type="Gene3D" id="1.20.144.10">
    <property type="entry name" value="Phosphatidic acid phosphatase type 2/haloperoxidase"/>
    <property type="match status" value="1"/>
</dbReference>
<evidence type="ECO:0000256" key="6">
    <source>
        <dbReference type="ARBA" id="ARBA00022824"/>
    </source>
</evidence>
<reference evidence="13 14" key="1">
    <citation type="submission" date="2020-08" db="EMBL/GenBank/DDBJ databases">
        <title>Aphidius gifuensis genome sequencing and assembly.</title>
        <authorList>
            <person name="Du Z."/>
        </authorList>
    </citation>
    <scope>NUCLEOTIDE SEQUENCE [LARGE SCALE GENOMIC DNA]</scope>
    <source>
        <strain evidence="13">YNYX2018</strain>
        <tissue evidence="13">Adults</tissue>
    </source>
</reference>
<keyword evidence="4 11" id="KW-0812">Transmembrane</keyword>
<organism evidence="13 14">
    <name type="scientific">Aphidius gifuensis</name>
    <name type="common">Parasitoid wasp</name>
    <dbReference type="NCBI Taxonomy" id="684658"/>
    <lineage>
        <taxon>Eukaryota</taxon>
        <taxon>Metazoa</taxon>
        <taxon>Ecdysozoa</taxon>
        <taxon>Arthropoda</taxon>
        <taxon>Hexapoda</taxon>
        <taxon>Insecta</taxon>
        <taxon>Pterygota</taxon>
        <taxon>Neoptera</taxon>
        <taxon>Endopterygota</taxon>
        <taxon>Hymenoptera</taxon>
        <taxon>Apocrita</taxon>
        <taxon>Ichneumonoidea</taxon>
        <taxon>Braconidae</taxon>
        <taxon>Aphidiinae</taxon>
        <taxon>Aphidius</taxon>
    </lineage>
</organism>
<comment type="pathway">
    <text evidence="2 11">Protein modification; protein glycosylation.</text>
</comment>
<evidence type="ECO:0000259" key="12">
    <source>
        <dbReference type="SMART" id="SM00014"/>
    </source>
</evidence>
<dbReference type="SMART" id="SM00014">
    <property type="entry name" value="acidPPc"/>
    <property type="match status" value="1"/>
</dbReference>
<comment type="caution">
    <text evidence="13">The sequence shown here is derived from an EMBL/GenBank/DDBJ whole genome shotgun (WGS) entry which is preliminary data.</text>
</comment>
<name>A0A834Y277_APHGI</name>
<keyword evidence="8 11" id="KW-0472">Membrane</keyword>
<dbReference type="Proteomes" id="UP000639338">
    <property type="component" value="Unassembled WGS sequence"/>
</dbReference>
<dbReference type="GO" id="GO:0005789">
    <property type="term" value="C:endoplasmic reticulum membrane"/>
    <property type="evidence" value="ECO:0007669"/>
    <property type="project" value="UniProtKB-SubCell"/>
</dbReference>
<dbReference type="UniPathway" id="UPA00378"/>
<evidence type="ECO:0000256" key="1">
    <source>
        <dbReference type="ARBA" id="ARBA00004477"/>
    </source>
</evidence>
<dbReference type="EMBL" id="JACMRX010000002">
    <property type="protein sequence ID" value="KAF7995694.1"/>
    <property type="molecule type" value="Genomic_DNA"/>
</dbReference>
<dbReference type="OrthoDB" id="302705at2759"/>
<dbReference type="GO" id="GO:0006487">
    <property type="term" value="P:protein N-linked glycosylation"/>
    <property type="evidence" value="ECO:0007669"/>
    <property type="project" value="UniProtKB-UniRule"/>
</dbReference>
<evidence type="ECO:0000256" key="7">
    <source>
        <dbReference type="ARBA" id="ARBA00022989"/>
    </source>
</evidence>
<protein>
    <recommendedName>
        <fullName evidence="11">Dolichyldiphosphatase</fullName>
        <ecNumber evidence="11">3.6.1.43</ecNumber>
    </recommendedName>
</protein>
<dbReference type="Pfam" id="PF01569">
    <property type="entry name" value="PAP2"/>
    <property type="match status" value="1"/>
</dbReference>
<dbReference type="SUPFAM" id="SSF48317">
    <property type="entry name" value="Acid phosphatase/Vanadium-dependent haloperoxidase"/>
    <property type="match status" value="1"/>
</dbReference>
<dbReference type="AlphaFoldDB" id="A0A834Y277"/>
<evidence type="ECO:0000256" key="11">
    <source>
        <dbReference type="RuleBase" id="RU367078"/>
    </source>
</evidence>
<dbReference type="PANTHER" id="PTHR11247">
    <property type="entry name" value="PALMITOYL-PROTEIN THIOESTERASE/DOLICHYLDIPHOSPHATASE 1"/>
    <property type="match status" value="1"/>
</dbReference>
<dbReference type="CDD" id="cd03382">
    <property type="entry name" value="PAP2_dolichyldiphosphatase"/>
    <property type="match status" value="1"/>
</dbReference>
<evidence type="ECO:0000256" key="3">
    <source>
        <dbReference type="ARBA" id="ARBA00005518"/>
    </source>
</evidence>
<evidence type="ECO:0000256" key="9">
    <source>
        <dbReference type="ARBA" id="ARBA00024907"/>
    </source>
</evidence>
<comment type="subcellular location">
    <subcellularLocation>
        <location evidence="1 11">Endoplasmic reticulum membrane</location>
        <topology evidence="1 11">Multi-pass membrane protein</topology>
    </subcellularLocation>
</comment>
<sequence length="250" mass="29061">MASSGDDIIDDIKSQFIDNNLINTKWKPLSLTLVEYPEGDMIGMFLALISLMPFAIIAGFITLILFRRDLHTIFYFMGIVVNEIVGLSLKYTIKEARPIRRDVVYVEYGMPSAHSQFMWFFAAYTTLFVCIRMHRNNNSTVSERFWKWTIVGGCVGVAIAVTYSRIYLQYHTISQVFCGMLVGATMGILWFTLTHLVFTPFFPIIVTWKISEYFMLRDTTLIPNVLWFEYTNIRTETRKRSRKLVSMKSQ</sequence>
<dbReference type="FunFam" id="1.20.144.10:FF:000003">
    <property type="entry name" value="Dolichyldiphosphatase 1"/>
    <property type="match status" value="1"/>
</dbReference>
<gene>
    <name evidence="13" type="ORF">HCN44_006801</name>
</gene>
<evidence type="ECO:0000256" key="10">
    <source>
        <dbReference type="ARBA" id="ARBA00047349"/>
    </source>
</evidence>
<keyword evidence="7 11" id="KW-1133">Transmembrane helix</keyword>
<comment type="catalytic activity">
    <reaction evidence="10 11">
        <text>a di-trans,poly-cis-dolichyl diphosphate + H2O = a di-trans,poly-cis-dolichyl phosphate + phosphate + H(+)</text>
        <dbReference type="Rhea" id="RHEA:14385"/>
        <dbReference type="Rhea" id="RHEA-COMP:19498"/>
        <dbReference type="Rhea" id="RHEA-COMP:19506"/>
        <dbReference type="ChEBI" id="CHEBI:15377"/>
        <dbReference type="ChEBI" id="CHEBI:15378"/>
        <dbReference type="ChEBI" id="CHEBI:43474"/>
        <dbReference type="ChEBI" id="CHEBI:57497"/>
        <dbReference type="ChEBI" id="CHEBI:57683"/>
        <dbReference type="EC" id="3.6.1.43"/>
    </reaction>
</comment>
<comment type="function">
    <text evidence="9 11">Required for efficient N-glycosylation. Necessary for maintaining optimal levels of dolichol-linked oligosaccharides. Hydrolyzes dolichyl pyrophosphate at a very high rate and dolichyl monophosphate at a much lower rate. Does not act on phosphatidate.</text>
</comment>
<evidence type="ECO:0000256" key="5">
    <source>
        <dbReference type="ARBA" id="ARBA00022801"/>
    </source>
</evidence>
<evidence type="ECO:0000313" key="14">
    <source>
        <dbReference type="Proteomes" id="UP000639338"/>
    </source>
</evidence>
<dbReference type="InterPro" id="IPR000326">
    <property type="entry name" value="PAP2/HPO"/>
</dbReference>
<dbReference type="EC" id="3.6.1.43" evidence="11"/>
<feature type="domain" description="Phosphatidic acid phosphatase type 2/haloperoxidase" evidence="12">
    <location>
        <begin position="72"/>
        <end position="191"/>
    </location>
</feature>
<keyword evidence="6 11" id="KW-0256">Endoplasmic reticulum</keyword>
<keyword evidence="14" id="KW-1185">Reference proteome</keyword>
<evidence type="ECO:0000256" key="4">
    <source>
        <dbReference type="ARBA" id="ARBA00022692"/>
    </source>
</evidence>